<feature type="domain" description="HTH tetR-type" evidence="3">
    <location>
        <begin position="7"/>
        <end position="67"/>
    </location>
</feature>
<evidence type="ECO:0000313" key="4">
    <source>
        <dbReference type="EMBL" id="MDT0317336.1"/>
    </source>
</evidence>
<reference evidence="5" key="1">
    <citation type="submission" date="2023-07" db="EMBL/GenBank/DDBJ databases">
        <title>30 novel species of actinomycetes from the DSMZ collection.</title>
        <authorList>
            <person name="Nouioui I."/>
        </authorList>
    </citation>
    <scope>NUCLEOTIDE SEQUENCE [LARGE SCALE GENOMIC DNA]</scope>
    <source>
        <strain evidence="5">DSM 44918</strain>
    </source>
</reference>
<dbReference type="Proteomes" id="UP001183420">
    <property type="component" value="Unassembled WGS sequence"/>
</dbReference>
<name>A0ABU2LIB8_9ACTN</name>
<feature type="DNA-binding region" description="H-T-H motif" evidence="2">
    <location>
        <begin position="30"/>
        <end position="49"/>
    </location>
</feature>
<evidence type="ECO:0000259" key="3">
    <source>
        <dbReference type="PROSITE" id="PS50977"/>
    </source>
</evidence>
<dbReference type="SUPFAM" id="SSF46689">
    <property type="entry name" value="Homeodomain-like"/>
    <property type="match status" value="1"/>
</dbReference>
<dbReference type="RefSeq" id="WP_311595276.1">
    <property type="nucleotide sequence ID" value="NZ_JAVREM010000002.1"/>
</dbReference>
<dbReference type="PANTHER" id="PTHR30055">
    <property type="entry name" value="HTH-TYPE TRANSCRIPTIONAL REGULATOR RUTR"/>
    <property type="match status" value="1"/>
</dbReference>
<accession>A0ABU2LIB8</accession>
<dbReference type="EMBL" id="JAVREM010000002">
    <property type="protein sequence ID" value="MDT0317336.1"/>
    <property type="molecule type" value="Genomic_DNA"/>
</dbReference>
<keyword evidence="5" id="KW-1185">Reference proteome</keyword>
<evidence type="ECO:0000313" key="5">
    <source>
        <dbReference type="Proteomes" id="UP001183420"/>
    </source>
</evidence>
<sequence length="191" mass="21228">MARMTAGERRERVLRAAVKEFSRGGYHGTTTAVIARRVGVSQPCLFRLFPTKQSLFLEVVNRCLAEIRTTLLEAAASVPAEERHHAMAEAYRRLISDPEKLLMQLQVYVSVATAEVSGDLRLGVAIRERWMQLWDDSHIVLSADGGETTYFIAHGMLINALVAMGFPATHRVWSGFELLDTPLTQAVPGHP</sequence>
<comment type="caution">
    <text evidence="4">The sequence shown here is derived from an EMBL/GenBank/DDBJ whole genome shotgun (WGS) entry which is preliminary data.</text>
</comment>
<dbReference type="InterPro" id="IPR001647">
    <property type="entry name" value="HTH_TetR"/>
</dbReference>
<dbReference type="PRINTS" id="PR00455">
    <property type="entry name" value="HTHTETR"/>
</dbReference>
<dbReference type="Gene3D" id="1.10.357.10">
    <property type="entry name" value="Tetracycline Repressor, domain 2"/>
    <property type="match status" value="1"/>
</dbReference>
<evidence type="ECO:0000256" key="2">
    <source>
        <dbReference type="PROSITE-ProRule" id="PRU00335"/>
    </source>
</evidence>
<dbReference type="InterPro" id="IPR009057">
    <property type="entry name" value="Homeodomain-like_sf"/>
</dbReference>
<evidence type="ECO:0000256" key="1">
    <source>
        <dbReference type="ARBA" id="ARBA00023125"/>
    </source>
</evidence>
<protein>
    <submittedName>
        <fullName evidence="4">TetR/AcrR family transcriptional regulator</fullName>
    </submittedName>
</protein>
<organism evidence="4 5">
    <name type="scientific">Streptomyces millisiae</name>
    <dbReference type="NCBI Taxonomy" id="3075542"/>
    <lineage>
        <taxon>Bacteria</taxon>
        <taxon>Bacillati</taxon>
        <taxon>Actinomycetota</taxon>
        <taxon>Actinomycetes</taxon>
        <taxon>Kitasatosporales</taxon>
        <taxon>Streptomycetaceae</taxon>
        <taxon>Streptomyces</taxon>
    </lineage>
</organism>
<dbReference type="InterPro" id="IPR050109">
    <property type="entry name" value="HTH-type_TetR-like_transc_reg"/>
</dbReference>
<dbReference type="PANTHER" id="PTHR30055:SF146">
    <property type="entry name" value="HTH-TYPE TRANSCRIPTIONAL DUAL REGULATOR CECR"/>
    <property type="match status" value="1"/>
</dbReference>
<proteinExistence type="predicted"/>
<dbReference type="Pfam" id="PF00440">
    <property type="entry name" value="TetR_N"/>
    <property type="match status" value="1"/>
</dbReference>
<keyword evidence="1 2" id="KW-0238">DNA-binding</keyword>
<gene>
    <name evidence="4" type="ORF">RNC47_03160</name>
</gene>
<dbReference type="PROSITE" id="PS50977">
    <property type="entry name" value="HTH_TETR_2"/>
    <property type="match status" value="1"/>
</dbReference>